<proteinExistence type="predicted"/>
<keyword evidence="2" id="KW-1185">Reference proteome</keyword>
<organism evidence="1 2">
    <name type="scientific">Hydrogenophaga taeniospiralis CCUG 15921</name>
    <dbReference type="NCBI Taxonomy" id="1281780"/>
    <lineage>
        <taxon>Bacteria</taxon>
        <taxon>Pseudomonadati</taxon>
        <taxon>Pseudomonadota</taxon>
        <taxon>Betaproteobacteria</taxon>
        <taxon>Burkholderiales</taxon>
        <taxon>Comamonadaceae</taxon>
        <taxon>Hydrogenophaga</taxon>
    </lineage>
</organism>
<accession>A0A9X4P8R1</accession>
<evidence type="ECO:0000313" key="2">
    <source>
        <dbReference type="Proteomes" id="UP001152876"/>
    </source>
</evidence>
<dbReference type="EMBL" id="AOGK01000027">
    <property type="protein sequence ID" value="MDG5977878.1"/>
    <property type="molecule type" value="Genomic_DNA"/>
</dbReference>
<dbReference type="PROSITE" id="PS51257">
    <property type="entry name" value="PROKAR_LIPOPROTEIN"/>
    <property type="match status" value="1"/>
</dbReference>
<evidence type="ECO:0000313" key="1">
    <source>
        <dbReference type="EMBL" id="MDG5977878.1"/>
    </source>
</evidence>
<dbReference type="AlphaFoldDB" id="A0A9X4P8R1"/>
<comment type="caution">
    <text evidence="1">The sequence shown here is derived from an EMBL/GenBank/DDBJ whole genome shotgun (WGS) entry which is preliminary data.</text>
</comment>
<gene>
    <name evidence="1" type="ORF">H010_21681</name>
</gene>
<reference evidence="1" key="1">
    <citation type="submission" date="2013-01" db="EMBL/GenBank/DDBJ databases">
        <title>Genome draft of Hydrogenophaga taeniospiralis 2K1.</title>
        <authorList>
            <person name="Gomila M."/>
            <person name="Lalucat J."/>
        </authorList>
    </citation>
    <scope>NUCLEOTIDE SEQUENCE</scope>
    <source>
        <strain evidence="1">CCUG 15921</strain>
    </source>
</reference>
<dbReference type="Proteomes" id="UP001152876">
    <property type="component" value="Unassembled WGS sequence"/>
</dbReference>
<name>A0A9X4P8R1_9BURK</name>
<protein>
    <submittedName>
        <fullName evidence="1">Uncharacterized protein</fullName>
    </submittedName>
</protein>
<sequence>MKPGFPLPLLRGLWAAWLLGALLLLAACGKDDPQARLEAAVQQLQDNLEARDSGAVLDQLDKRFRAQDEFDAQWARKTMLLLFHRYAQVKVVSLGSQTRVDPGSPLTGHTEAQLLITGAQGLIPERVTPYTVRLEWRRDGDDWKLYDLKWE</sequence>
<dbReference type="RefSeq" id="WP_068171690.1">
    <property type="nucleotide sequence ID" value="NZ_AOGK01000027.1"/>
</dbReference>